<evidence type="ECO:0000313" key="1">
    <source>
        <dbReference type="Proteomes" id="UP000492821"/>
    </source>
</evidence>
<accession>A0A7E4VZ20</accession>
<dbReference type="WBParaSite" id="Pan_g5424.t1">
    <property type="protein sequence ID" value="Pan_g5424.t1"/>
    <property type="gene ID" value="Pan_g5424"/>
</dbReference>
<proteinExistence type="predicted"/>
<evidence type="ECO:0000313" key="2">
    <source>
        <dbReference type="WBParaSite" id="Pan_g5424.t1"/>
    </source>
</evidence>
<protein>
    <submittedName>
        <fullName evidence="2">DUF725 domain-containing protein</fullName>
    </submittedName>
</protein>
<dbReference type="AlphaFoldDB" id="A0A7E4VZ20"/>
<sequence>MCLFARGAMYMVDNKSQFQSIPTDYQQCAVIQGDMASITQCITNTCTANDMRTDVLTGLNEFNTDCTTNNRKNFTRLVSCYETAVPLTTLLGNNTLTPASGVGSGIQGACAEAKQTIQTAKQNCPDLTSQEQDIYGIFTFALFTKYFGVNYQPYHSTCNV</sequence>
<keyword evidence="1" id="KW-1185">Reference proteome</keyword>
<name>A0A7E4VZ20_PANRE</name>
<reference evidence="2" key="2">
    <citation type="submission" date="2020-10" db="UniProtKB">
        <authorList>
            <consortium name="WormBaseParasite"/>
        </authorList>
    </citation>
    <scope>IDENTIFICATION</scope>
</reference>
<dbReference type="Proteomes" id="UP000492821">
    <property type="component" value="Unassembled WGS sequence"/>
</dbReference>
<organism evidence="1 2">
    <name type="scientific">Panagrellus redivivus</name>
    <name type="common">Microworm</name>
    <dbReference type="NCBI Taxonomy" id="6233"/>
    <lineage>
        <taxon>Eukaryota</taxon>
        <taxon>Metazoa</taxon>
        <taxon>Ecdysozoa</taxon>
        <taxon>Nematoda</taxon>
        <taxon>Chromadorea</taxon>
        <taxon>Rhabditida</taxon>
        <taxon>Tylenchina</taxon>
        <taxon>Panagrolaimomorpha</taxon>
        <taxon>Panagrolaimoidea</taxon>
        <taxon>Panagrolaimidae</taxon>
        <taxon>Panagrellus</taxon>
    </lineage>
</organism>
<reference evidence="1" key="1">
    <citation type="journal article" date="2013" name="Genetics">
        <title>The draft genome and transcriptome of Panagrellus redivivus are shaped by the harsh demands of a free-living lifestyle.</title>
        <authorList>
            <person name="Srinivasan J."/>
            <person name="Dillman A.R."/>
            <person name="Macchietto M.G."/>
            <person name="Heikkinen L."/>
            <person name="Lakso M."/>
            <person name="Fracchia K.M."/>
            <person name="Antoshechkin I."/>
            <person name="Mortazavi A."/>
            <person name="Wong G."/>
            <person name="Sternberg P.W."/>
        </authorList>
    </citation>
    <scope>NUCLEOTIDE SEQUENCE [LARGE SCALE GENOMIC DNA]</scope>
    <source>
        <strain evidence="1">MT8872</strain>
    </source>
</reference>